<feature type="transmembrane region" description="Helical" evidence="7">
    <location>
        <begin position="208"/>
        <end position="228"/>
    </location>
</feature>
<protein>
    <submittedName>
        <fullName evidence="8">Sulfate exporter family transporter</fullName>
    </submittedName>
</protein>
<dbReference type="InterPro" id="IPR018383">
    <property type="entry name" value="UPF0324_pro"/>
</dbReference>
<feature type="transmembrane region" description="Helical" evidence="7">
    <location>
        <begin position="322"/>
        <end position="344"/>
    </location>
</feature>
<keyword evidence="6 7" id="KW-0472">Membrane</keyword>
<feature type="transmembrane region" description="Helical" evidence="7">
    <location>
        <begin position="21"/>
        <end position="43"/>
    </location>
</feature>
<dbReference type="PANTHER" id="PTHR30106:SF2">
    <property type="entry name" value="UPF0324 INNER MEMBRANE PROTEIN YEIH"/>
    <property type="match status" value="1"/>
</dbReference>
<dbReference type="AlphaFoldDB" id="A0A9D1YVH7"/>
<comment type="subcellular location">
    <subcellularLocation>
        <location evidence="1">Cell membrane</location>
        <topology evidence="1">Multi-pass membrane protein</topology>
    </subcellularLocation>
</comment>
<feature type="transmembrane region" description="Helical" evidence="7">
    <location>
        <begin position="49"/>
        <end position="68"/>
    </location>
</feature>
<gene>
    <name evidence="8" type="ORF">H9830_07410</name>
</gene>
<feature type="transmembrane region" description="Helical" evidence="7">
    <location>
        <begin position="167"/>
        <end position="187"/>
    </location>
</feature>
<evidence type="ECO:0000313" key="8">
    <source>
        <dbReference type="EMBL" id="HIY66088.1"/>
    </source>
</evidence>
<evidence type="ECO:0000256" key="6">
    <source>
        <dbReference type="ARBA" id="ARBA00023136"/>
    </source>
</evidence>
<comment type="similarity">
    <text evidence="2">Belongs to the UPF0324 family.</text>
</comment>
<feature type="transmembrane region" description="Helical" evidence="7">
    <location>
        <begin position="135"/>
        <end position="155"/>
    </location>
</feature>
<keyword evidence="3" id="KW-1003">Cell membrane</keyword>
<feature type="transmembrane region" description="Helical" evidence="7">
    <location>
        <begin position="287"/>
        <end position="310"/>
    </location>
</feature>
<keyword evidence="5 7" id="KW-1133">Transmembrane helix</keyword>
<name>A0A9D1YVH7_9MICO</name>
<dbReference type="EMBL" id="DXDC01000217">
    <property type="protein sequence ID" value="HIY66088.1"/>
    <property type="molecule type" value="Genomic_DNA"/>
</dbReference>
<reference evidence="8" key="1">
    <citation type="journal article" date="2021" name="PeerJ">
        <title>Extensive microbial diversity within the chicken gut microbiome revealed by metagenomics and culture.</title>
        <authorList>
            <person name="Gilroy R."/>
            <person name="Ravi A."/>
            <person name="Getino M."/>
            <person name="Pursley I."/>
            <person name="Horton D.L."/>
            <person name="Alikhan N.F."/>
            <person name="Baker D."/>
            <person name="Gharbi K."/>
            <person name="Hall N."/>
            <person name="Watson M."/>
            <person name="Adriaenssens E.M."/>
            <person name="Foster-Nyarko E."/>
            <person name="Jarju S."/>
            <person name="Secka A."/>
            <person name="Antonio M."/>
            <person name="Oren A."/>
            <person name="Chaudhuri R.R."/>
            <person name="La Ragione R."/>
            <person name="Hildebrand F."/>
            <person name="Pallen M.J."/>
        </authorList>
    </citation>
    <scope>NUCLEOTIDE SEQUENCE</scope>
    <source>
        <strain evidence="8">ChiGjej1B1-98</strain>
    </source>
</reference>
<evidence type="ECO:0000256" key="2">
    <source>
        <dbReference type="ARBA" id="ARBA00007977"/>
    </source>
</evidence>
<organism evidence="8 9">
    <name type="scientific">Candidatus Agrococcus pullicola</name>
    <dbReference type="NCBI Taxonomy" id="2838429"/>
    <lineage>
        <taxon>Bacteria</taxon>
        <taxon>Bacillati</taxon>
        <taxon>Actinomycetota</taxon>
        <taxon>Actinomycetes</taxon>
        <taxon>Micrococcales</taxon>
        <taxon>Microbacteriaceae</taxon>
        <taxon>Agrococcus</taxon>
    </lineage>
</organism>
<keyword evidence="4 7" id="KW-0812">Transmembrane</keyword>
<dbReference type="Pfam" id="PF03601">
    <property type="entry name" value="Cons_hypoth698"/>
    <property type="match status" value="1"/>
</dbReference>
<evidence type="ECO:0000256" key="1">
    <source>
        <dbReference type="ARBA" id="ARBA00004651"/>
    </source>
</evidence>
<comment type="caution">
    <text evidence="8">The sequence shown here is derived from an EMBL/GenBank/DDBJ whole genome shotgun (WGS) entry which is preliminary data.</text>
</comment>
<evidence type="ECO:0000313" key="9">
    <source>
        <dbReference type="Proteomes" id="UP000824005"/>
    </source>
</evidence>
<reference evidence="8" key="2">
    <citation type="submission" date="2021-04" db="EMBL/GenBank/DDBJ databases">
        <authorList>
            <person name="Gilroy R."/>
        </authorList>
    </citation>
    <scope>NUCLEOTIDE SEQUENCE</scope>
    <source>
        <strain evidence="8">ChiGjej1B1-98</strain>
    </source>
</reference>
<evidence type="ECO:0000256" key="4">
    <source>
        <dbReference type="ARBA" id="ARBA00022692"/>
    </source>
</evidence>
<feature type="transmembrane region" description="Helical" evidence="7">
    <location>
        <begin position="106"/>
        <end position="123"/>
    </location>
</feature>
<feature type="transmembrane region" description="Helical" evidence="7">
    <location>
        <begin position="234"/>
        <end position="251"/>
    </location>
</feature>
<evidence type="ECO:0000256" key="7">
    <source>
        <dbReference type="SAM" id="Phobius"/>
    </source>
</evidence>
<dbReference type="PANTHER" id="PTHR30106">
    <property type="entry name" value="INNER MEMBRANE PROTEIN YEIH-RELATED"/>
    <property type="match status" value="1"/>
</dbReference>
<evidence type="ECO:0000256" key="5">
    <source>
        <dbReference type="ARBA" id="ARBA00022989"/>
    </source>
</evidence>
<proteinExistence type="inferred from homology"/>
<feature type="non-terminal residue" evidence="8">
    <location>
        <position position="1"/>
    </location>
</feature>
<accession>A0A9D1YVH7</accession>
<feature type="transmembrane region" description="Helical" evidence="7">
    <location>
        <begin position="80"/>
        <end position="100"/>
    </location>
</feature>
<dbReference type="GO" id="GO:0005886">
    <property type="term" value="C:plasma membrane"/>
    <property type="evidence" value="ECO:0007669"/>
    <property type="project" value="UniProtKB-SubCell"/>
</dbReference>
<evidence type="ECO:0000256" key="3">
    <source>
        <dbReference type="ARBA" id="ARBA00022475"/>
    </source>
</evidence>
<sequence length="346" mass="35538">LERRRRQRGLMTIRTLRASRRHAGIAAILLVTGLGAMSLAALVPALSTLLLAIVIGAIVGNLKVVPSATASSISWASKKYLRLGIVLLGFKLSVVSLGTIGLRGVAVLLITVTVTFLGTIAAGRLLRVPRITRMLVATGFSICGASAVAAMSSIVDPEAKSEEDTAQAVALVTIFGTIAMFALPLLARTLGLSDLQAGVWAGASIHEVAQVVAAGGMVSTAALAFATVAKLARVVLLAPLIMIINAVEHRTSGVNVSGKRPPLLPLFVAGFLVAVGLRTFIPLPAEVLGALEFGTNLLLAAAMLGLGFAVDIRKLIATGWRPLALGAISTVLAAAVALASIFLVSL</sequence>
<feature type="transmembrane region" description="Helical" evidence="7">
    <location>
        <begin position="263"/>
        <end position="281"/>
    </location>
</feature>
<dbReference type="Proteomes" id="UP000824005">
    <property type="component" value="Unassembled WGS sequence"/>
</dbReference>